<gene>
    <name evidence="2" type="ORF">E2C01_066138</name>
</gene>
<dbReference type="AlphaFoldDB" id="A0A5B7HT24"/>
<feature type="compositionally biased region" description="Basic and acidic residues" evidence="1">
    <location>
        <begin position="43"/>
        <end position="58"/>
    </location>
</feature>
<name>A0A5B7HT24_PORTR</name>
<dbReference type="EMBL" id="VSRR010033668">
    <property type="protein sequence ID" value="MPC71848.1"/>
    <property type="molecule type" value="Genomic_DNA"/>
</dbReference>
<feature type="region of interest" description="Disordered" evidence="1">
    <location>
        <begin position="43"/>
        <end position="75"/>
    </location>
</feature>
<evidence type="ECO:0000313" key="3">
    <source>
        <dbReference type="Proteomes" id="UP000324222"/>
    </source>
</evidence>
<keyword evidence="3" id="KW-1185">Reference proteome</keyword>
<evidence type="ECO:0000313" key="2">
    <source>
        <dbReference type="EMBL" id="MPC71848.1"/>
    </source>
</evidence>
<organism evidence="2 3">
    <name type="scientific">Portunus trituberculatus</name>
    <name type="common">Swimming crab</name>
    <name type="synonym">Neptunus trituberculatus</name>
    <dbReference type="NCBI Taxonomy" id="210409"/>
    <lineage>
        <taxon>Eukaryota</taxon>
        <taxon>Metazoa</taxon>
        <taxon>Ecdysozoa</taxon>
        <taxon>Arthropoda</taxon>
        <taxon>Crustacea</taxon>
        <taxon>Multicrustacea</taxon>
        <taxon>Malacostraca</taxon>
        <taxon>Eumalacostraca</taxon>
        <taxon>Eucarida</taxon>
        <taxon>Decapoda</taxon>
        <taxon>Pleocyemata</taxon>
        <taxon>Brachyura</taxon>
        <taxon>Eubrachyura</taxon>
        <taxon>Portunoidea</taxon>
        <taxon>Portunidae</taxon>
        <taxon>Portuninae</taxon>
        <taxon>Portunus</taxon>
    </lineage>
</organism>
<dbReference type="Proteomes" id="UP000324222">
    <property type="component" value="Unassembled WGS sequence"/>
</dbReference>
<evidence type="ECO:0000256" key="1">
    <source>
        <dbReference type="SAM" id="MobiDB-lite"/>
    </source>
</evidence>
<comment type="caution">
    <text evidence="2">The sequence shown here is derived from an EMBL/GenBank/DDBJ whole genome shotgun (WGS) entry which is preliminary data.</text>
</comment>
<sequence length="75" mass="7765">MPLSACLPACVSPGLAEGEVAVIEWMERFLPVFATRVCSWEGRGEGGKMGGREFEKGRKGSVTAAQGGSLPPAVG</sequence>
<proteinExistence type="predicted"/>
<accession>A0A5B7HT24</accession>
<reference evidence="2 3" key="1">
    <citation type="submission" date="2019-05" db="EMBL/GenBank/DDBJ databases">
        <title>Another draft genome of Portunus trituberculatus and its Hox gene families provides insights of decapod evolution.</title>
        <authorList>
            <person name="Jeong J.-H."/>
            <person name="Song I."/>
            <person name="Kim S."/>
            <person name="Choi T."/>
            <person name="Kim D."/>
            <person name="Ryu S."/>
            <person name="Kim W."/>
        </authorList>
    </citation>
    <scope>NUCLEOTIDE SEQUENCE [LARGE SCALE GENOMIC DNA]</scope>
    <source>
        <tissue evidence="2">Muscle</tissue>
    </source>
</reference>
<protein>
    <submittedName>
        <fullName evidence="2">Uncharacterized protein</fullName>
    </submittedName>
</protein>